<accession>A0A810Q5Q0</accession>
<evidence type="ECO:0000313" key="2">
    <source>
        <dbReference type="Proteomes" id="UP000681343"/>
    </source>
</evidence>
<dbReference type="KEGG" id="vfa:MM35RIKEN_21950"/>
<dbReference type="Proteomes" id="UP000681343">
    <property type="component" value="Plasmid pMM35_01"/>
</dbReference>
<proteinExistence type="predicted"/>
<protein>
    <submittedName>
        <fullName evidence="1">Uncharacterized protein</fullName>
    </submittedName>
</protein>
<gene>
    <name evidence="1" type="ORF">MM35RIKEN_21950</name>
</gene>
<evidence type="ECO:0000313" key="1">
    <source>
        <dbReference type="EMBL" id="BCK80003.1"/>
    </source>
</evidence>
<keyword evidence="1" id="KW-0614">Plasmid</keyword>
<reference evidence="1" key="1">
    <citation type="submission" date="2020-09" db="EMBL/GenBank/DDBJ databases">
        <title>New species isolated from human feces.</title>
        <authorList>
            <person name="Kitahara M."/>
            <person name="Shigeno Y."/>
            <person name="Shime M."/>
            <person name="Matsumoto Y."/>
            <person name="Nakamura S."/>
            <person name="Motooka D."/>
            <person name="Fukuoka S."/>
            <person name="Nishikawa H."/>
            <person name="Benno Y."/>
        </authorList>
    </citation>
    <scope>NUCLEOTIDE SEQUENCE</scope>
    <source>
        <strain evidence="1">MM35</strain>
        <plasmid evidence="1">pMM35_01</plasmid>
    </source>
</reference>
<name>A0A810Q5Q0_9FIRM</name>
<keyword evidence="2" id="KW-1185">Reference proteome</keyword>
<geneLocation type="plasmid" evidence="1 2">
    <name>pMM35_01</name>
</geneLocation>
<sequence length="84" mass="8471">MRYESGRATARVAPTEGYKECDVVKNPPVTASPCQPPLGKGAERTGGRIAATSVRTGFAMTGGFARGAVRRADVGSESSAAGGG</sequence>
<dbReference type="EMBL" id="AP023416">
    <property type="protein sequence ID" value="BCK80003.1"/>
    <property type="molecule type" value="Genomic_DNA"/>
</dbReference>
<dbReference type="AlphaFoldDB" id="A0A810Q5Q0"/>
<organism evidence="1 2">
    <name type="scientific">Vescimonas fastidiosa</name>
    <dbReference type="NCBI Taxonomy" id="2714353"/>
    <lineage>
        <taxon>Bacteria</taxon>
        <taxon>Bacillati</taxon>
        <taxon>Bacillota</taxon>
        <taxon>Clostridia</taxon>
        <taxon>Eubacteriales</taxon>
        <taxon>Oscillospiraceae</taxon>
        <taxon>Vescimonas</taxon>
    </lineage>
</organism>